<evidence type="ECO:0000313" key="1">
    <source>
        <dbReference type="EMBL" id="THU63438.1"/>
    </source>
</evidence>
<gene>
    <name evidence="1" type="ORF">C4D60_Mb01t15740</name>
</gene>
<dbReference type="EMBL" id="PYDT01000004">
    <property type="protein sequence ID" value="THU63438.1"/>
    <property type="molecule type" value="Genomic_DNA"/>
</dbReference>
<organism evidence="1 2">
    <name type="scientific">Musa balbisiana</name>
    <name type="common">Banana</name>
    <dbReference type="NCBI Taxonomy" id="52838"/>
    <lineage>
        <taxon>Eukaryota</taxon>
        <taxon>Viridiplantae</taxon>
        <taxon>Streptophyta</taxon>
        <taxon>Embryophyta</taxon>
        <taxon>Tracheophyta</taxon>
        <taxon>Spermatophyta</taxon>
        <taxon>Magnoliopsida</taxon>
        <taxon>Liliopsida</taxon>
        <taxon>Zingiberales</taxon>
        <taxon>Musaceae</taxon>
        <taxon>Musa</taxon>
    </lineage>
</organism>
<protein>
    <submittedName>
        <fullName evidence="1">Uncharacterized protein</fullName>
    </submittedName>
</protein>
<dbReference type="Proteomes" id="UP000317650">
    <property type="component" value="Chromosome 1"/>
</dbReference>
<proteinExistence type="predicted"/>
<accession>A0A4S8JMJ4</accession>
<reference evidence="1 2" key="1">
    <citation type="journal article" date="2019" name="Nat. Plants">
        <title>Genome sequencing of Musa balbisiana reveals subgenome evolution and function divergence in polyploid bananas.</title>
        <authorList>
            <person name="Yao X."/>
        </authorList>
    </citation>
    <scope>NUCLEOTIDE SEQUENCE [LARGE SCALE GENOMIC DNA]</scope>
    <source>
        <strain evidence="2">cv. DH-PKW</strain>
        <tissue evidence="1">Leaves</tissue>
    </source>
</reference>
<comment type="caution">
    <text evidence="1">The sequence shown here is derived from an EMBL/GenBank/DDBJ whole genome shotgun (WGS) entry which is preliminary data.</text>
</comment>
<keyword evidence="2" id="KW-1185">Reference proteome</keyword>
<sequence length="112" mass="12377">MSAMHGLLGIKPRGFRWPNSLAAATGAGRGCTGKTSACTEGRQHFTAPADRQRRVPGDIELSMLRQRSNPRFLGMMIVVSEHGNLQPLSSGKIFLLTQESHQFCIMKNQKMH</sequence>
<evidence type="ECO:0000313" key="2">
    <source>
        <dbReference type="Proteomes" id="UP000317650"/>
    </source>
</evidence>
<name>A0A4S8JMJ4_MUSBA</name>
<dbReference type="AlphaFoldDB" id="A0A4S8JMJ4"/>